<evidence type="ECO:0000256" key="10">
    <source>
        <dbReference type="ARBA" id="ARBA00040345"/>
    </source>
</evidence>
<keyword evidence="6 11" id="KW-0472">Membrane</keyword>
<dbReference type="EMBL" id="JACSQL010000003">
    <property type="protein sequence ID" value="MBD7968364.1"/>
    <property type="molecule type" value="Genomic_DNA"/>
</dbReference>
<sequence>MTYVWIIAGWISGWIMLSGMKPLIQQTKHNQRDRGEKRKVDQLPSVSIIIPARNEEGNLISLLRSIQEQTALPAEVIVVDDGSVDRTAEIAASFGAKVVDPGELPQGWLGKNHACAKGAKVAKGDIFIFLDADITLNPNGIETLLSRYTEGLLSVQPYHQMMRPYEQWSAFFNVIIPASIGSGKDGTGAFGPCIVCSRDAYKESGGHELVKGEILDHHSLGKCFARLGYQVRNYIGISVLYFRMYPEGWSSLWRGWSKSMASGAAATRFRRLLPVILWIMGMISSFFLLIDSFYNEDFLFGTVIYVLYALEIAVLLRRVGSFRSWVWSFYPLPLLLFLVLFIRSILMTFVKKKVKWKDREIEL</sequence>
<dbReference type="SUPFAM" id="SSF53448">
    <property type="entry name" value="Nucleotide-diphospho-sugar transferases"/>
    <property type="match status" value="1"/>
</dbReference>
<evidence type="ECO:0000256" key="11">
    <source>
        <dbReference type="SAM" id="Phobius"/>
    </source>
</evidence>
<keyword evidence="2" id="KW-1003">Cell membrane</keyword>
<feature type="transmembrane region" description="Helical" evidence="11">
    <location>
        <begin position="6"/>
        <end position="24"/>
    </location>
</feature>
<comment type="subcellular location">
    <subcellularLocation>
        <location evidence="1">Cell membrane</location>
    </subcellularLocation>
</comment>
<keyword evidence="11" id="KW-1133">Transmembrane helix</keyword>
<comment type="function">
    <text evidence="7">Catalyzes the glycosylation of 4,4'-diaponeurosporenoate, i.e. the esterification of glucose at the C1'' position with the carboxyl group of 4,4'-diaponeurosporenic acid, to form glycosyl-4,4'-diaponeurosporenoate. This is a step in the biosynthesis of staphyloxanthin, an orange pigment present in most staphylococci strains.</text>
</comment>
<evidence type="ECO:0000256" key="9">
    <source>
        <dbReference type="ARBA" id="ARBA00038120"/>
    </source>
</evidence>
<keyword evidence="5" id="KW-0125">Carotenoid biosynthesis</keyword>
<dbReference type="RefSeq" id="WP_191799600.1">
    <property type="nucleotide sequence ID" value="NZ_JACSQL010000003.1"/>
</dbReference>
<evidence type="ECO:0000313" key="14">
    <source>
        <dbReference type="Proteomes" id="UP000608071"/>
    </source>
</evidence>
<accession>A0ABR8SXX4</accession>
<dbReference type="CDD" id="cd00761">
    <property type="entry name" value="Glyco_tranf_GTA_type"/>
    <property type="match status" value="1"/>
</dbReference>
<comment type="caution">
    <text evidence="13">The sequence shown here is derived from an EMBL/GenBank/DDBJ whole genome shotgun (WGS) entry which is preliminary data.</text>
</comment>
<evidence type="ECO:0000256" key="1">
    <source>
        <dbReference type="ARBA" id="ARBA00004236"/>
    </source>
</evidence>
<dbReference type="Proteomes" id="UP000608071">
    <property type="component" value="Unassembled WGS sequence"/>
</dbReference>
<evidence type="ECO:0000256" key="3">
    <source>
        <dbReference type="ARBA" id="ARBA00022676"/>
    </source>
</evidence>
<evidence type="ECO:0000256" key="5">
    <source>
        <dbReference type="ARBA" id="ARBA00022746"/>
    </source>
</evidence>
<evidence type="ECO:0000256" key="2">
    <source>
        <dbReference type="ARBA" id="ARBA00022475"/>
    </source>
</evidence>
<comment type="pathway">
    <text evidence="8">Carotenoid biosynthesis; staphyloxanthin biosynthesis; staphyloxanthin from farnesyl diphosphate: step 4/5.</text>
</comment>
<comment type="similarity">
    <text evidence="9">Belongs to the glycosyltransferase 2 family. CrtQ subfamily.</text>
</comment>
<gene>
    <name evidence="13" type="ORF">H9647_09830</name>
</gene>
<dbReference type="Gene3D" id="3.90.550.10">
    <property type="entry name" value="Spore Coat Polysaccharide Biosynthesis Protein SpsA, Chain A"/>
    <property type="match status" value="1"/>
</dbReference>
<feature type="transmembrane region" description="Helical" evidence="11">
    <location>
        <begin position="298"/>
        <end position="316"/>
    </location>
</feature>
<evidence type="ECO:0000313" key="13">
    <source>
        <dbReference type="EMBL" id="MBD7968364.1"/>
    </source>
</evidence>
<protein>
    <recommendedName>
        <fullName evidence="10">4,4'-diaponeurosporenoate glycosyltransferase</fullName>
    </recommendedName>
</protein>
<evidence type="ECO:0000256" key="8">
    <source>
        <dbReference type="ARBA" id="ARBA00037904"/>
    </source>
</evidence>
<dbReference type="InterPro" id="IPR001173">
    <property type="entry name" value="Glyco_trans_2-like"/>
</dbReference>
<dbReference type="PANTHER" id="PTHR43646">
    <property type="entry name" value="GLYCOSYLTRANSFERASE"/>
    <property type="match status" value="1"/>
</dbReference>
<feature type="domain" description="Glycosyltransferase 2-like" evidence="12">
    <location>
        <begin position="47"/>
        <end position="162"/>
    </location>
</feature>
<feature type="transmembrane region" description="Helical" evidence="11">
    <location>
        <begin position="328"/>
        <end position="350"/>
    </location>
</feature>
<dbReference type="InterPro" id="IPR029044">
    <property type="entry name" value="Nucleotide-diphossugar_trans"/>
</dbReference>
<keyword evidence="11" id="KW-0812">Transmembrane</keyword>
<keyword evidence="14" id="KW-1185">Reference proteome</keyword>
<name>A0ABR8SXX4_9BACL</name>
<dbReference type="Pfam" id="PF00535">
    <property type="entry name" value="Glycos_transf_2"/>
    <property type="match status" value="1"/>
</dbReference>
<evidence type="ECO:0000259" key="12">
    <source>
        <dbReference type="Pfam" id="PF00535"/>
    </source>
</evidence>
<evidence type="ECO:0000256" key="7">
    <source>
        <dbReference type="ARBA" id="ARBA00037281"/>
    </source>
</evidence>
<keyword evidence="4" id="KW-0808">Transferase</keyword>
<evidence type="ECO:0000256" key="4">
    <source>
        <dbReference type="ARBA" id="ARBA00022679"/>
    </source>
</evidence>
<reference evidence="13 14" key="1">
    <citation type="submission" date="2020-08" db="EMBL/GenBank/DDBJ databases">
        <title>A Genomic Blueprint of the Chicken Gut Microbiome.</title>
        <authorList>
            <person name="Gilroy R."/>
            <person name="Ravi A."/>
            <person name="Getino M."/>
            <person name="Pursley I."/>
            <person name="Horton D.L."/>
            <person name="Alikhan N.-F."/>
            <person name="Baker D."/>
            <person name="Gharbi K."/>
            <person name="Hall N."/>
            <person name="Watson M."/>
            <person name="Adriaenssens E.M."/>
            <person name="Foster-Nyarko E."/>
            <person name="Jarju S."/>
            <person name="Secka A."/>
            <person name="Antonio M."/>
            <person name="Oren A."/>
            <person name="Chaudhuri R."/>
            <person name="La Ragione R.M."/>
            <person name="Hildebrand F."/>
            <person name="Pallen M.J."/>
        </authorList>
    </citation>
    <scope>NUCLEOTIDE SEQUENCE [LARGE SCALE GENOMIC DNA]</scope>
    <source>
        <strain evidence="13 14">Sa2BVA9</strain>
    </source>
</reference>
<proteinExistence type="inferred from homology"/>
<keyword evidence="3" id="KW-0328">Glycosyltransferase</keyword>
<feature type="transmembrane region" description="Helical" evidence="11">
    <location>
        <begin position="272"/>
        <end position="292"/>
    </location>
</feature>
<evidence type="ECO:0000256" key="6">
    <source>
        <dbReference type="ARBA" id="ARBA00023136"/>
    </source>
</evidence>
<organism evidence="13 14">
    <name type="scientific">Paenibacillus gallinarum</name>
    <dbReference type="NCBI Taxonomy" id="2762232"/>
    <lineage>
        <taxon>Bacteria</taxon>
        <taxon>Bacillati</taxon>
        <taxon>Bacillota</taxon>
        <taxon>Bacilli</taxon>
        <taxon>Bacillales</taxon>
        <taxon>Paenibacillaceae</taxon>
        <taxon>Paenibacillus</taxon>
    </lineage>
</organism>
<dbReference type="PANTHER" id="PTHR43646:SF2">
    <property type="entry name" value="GLYCOSYLTRANSFERASE 2-LIKE DOMAIN-CONTAINING PROTEIN"/>
    <property type="match status" value="1"/>
</dbReference>